<dbReference type="Gene3D" id="1.10.420.10">
    <property type="entry name" value="Peroxidase, domain 2"/>
    <property type="match status" value="1"/>
</dbReference>
<evidence type="ECO:0000256" key="8">
    <source>
        <dbReference type="ARBA" id="ARBA00023004"/>
    </source>
</evidence>
<dbReference type="InterPro" id="IPR044831">
    <property type="entry name" value="Ccp1-like"/>
</dbReference>
<dbReference type="PROSITE" id="PS50873">
    <property type="entry name" value="PEROXIDASE_4"/>
    <property type="match status" value="1"/>
</dbReference>
<evidence type="ECO:0000256" key="5">
    <source>
        <dbReference type="ARBA" id="ARBA00022617"/>
    </source>
</evidence>
<evidence type="ECO:0000256" key="1">
    <source>
        <dbReference type="ARBA" id="ARBA00001970"/>
    </source>
</evidence>
<comment type="caution">
    <text evidence="10">The sequence shown here is derived from an EMBL/GenBank/DDBJ whole genome shotgun (WGS) entry which is preliminary data.</text>
</comment>
<dbReference type="PANTHER" id="PTHR31356">
    <property type="entry name" value="THYLAKOID LUMENAL 29 KDA PROTEIN, CHLOROPLASTIC-RELATED"/>
    <property type="match status" value="1"/>
</dbReference>
<dbReference type="Pfam" id="PF00141">
    <property type="entry name" value="peroxidase"/>
    <property type="match status" value="1"/>
</dbReference>
<dbReference type="InterPro" id="IPR010255">
    <property type="entry name" value="Haem_peroxidase_sf"/>
</dbReference>
<keyword evidence="11" id="KW-1185">Reference proteome</keyword>
<dbReference type="InterPro" id="IPR019794">
    <property type="entry name" value="Peroxidases_AS"/>
</dbReference>
<evidence type="ECO:0000256" key="6">
    <source>
        <dbReference type="ARBA" id="ARBA00022723"/>
    </source>
</evidence>
<dbReference type="EMBL" id="CAXHTA020000010">
    <property type="protein sequence ID" value="CAL5224281.1"/>
    <property type="molecule type" value="Genomic_DNA"/>
</dbReference>
<evidence type="ECO:0000313" key="11">
    <source>
        <dbReference type="Proteomes" id="UP001497392"/>
    </source>
</evidence>
<dbReference type="SUPFAM" id="SSF48113">
    <property type="entry name" value="Heme-dependent peroxidases"/>
    <property type="match status" value="1"/>
</dbReference>
<dbReference type="InterPro" id="IPR019793">
    <property type="entry name" value="Peroxidases_heam-ligand_BS"/>
</dbReference>
<evidence type="ECO:0000256" key="3">
    <source>
        <dbReference type="ARBA" id="ARBA00012940"/>
    </source>
</evidence>
<keyword evidence="6" id="KW-0479">Metal-binding</keyword>
<protein>
    <recommendedName>
        <fullName evidence="3">L-ascorbate peroxidase</fullName>
        <ecNumber evidence="3">1.11.1.11</ecNumber>
    </recommendedName>
</protein>
<keyword evidence="8" id="KW-0408">Iron</keyword>
<dbReference type="PROSITE" id="PS00435">
    <property type="entry name" value="PEROXIDASE_1"/>
    <property type="match status" value="1"/>
</dbReference>
<dbReference type="PRINTS" id="PR00459">
    <property type="entry name" value="ASPEROXIDASE"/>
</dbReference>
<dbReference type="EC" id="1.11.1.11" evidence="3"/>
<keyword evidence="7" id="KW-0560">Oxidoreductase</keyword>
<gene>
    <name evidence="10" type="primary">g6944</name>
    <name evidence="10" type="ORF">VP750_LOCUS5940</name>
</gene>
<dbReference type="InterPro" id="IPR002016">
    <property type="entry name" value="Haem_peroxidase"/>
</dbReference>
<sequence>MLETMPQCSSSCHLEARSGLAALQRLARPFTCLPKQCKRTHSAHQRLVHCSSEGHIECSSARAGISRRAAMSQMAMLSFLATTFRGPRAYAAEGPQALQGDVKAAVMQAFRKAADKGKAPVLLRLAFHDAATHEVSAGDGGANASVQYEFSRPENTGLKRGWRVIEQVMQNLKGTVAEGRVSYADLIALGGAYAVSVTGGPVIDVPIGRRDAASADPADRLPAETLSAEALRLNFEAKGLSAQELIALSGAHTLGNKGFGDPLTFDNQYYKSLLQKPWEDPTNTMGSMIGLPSDHVLPDDSKCRPSIETYAVDQQRFFQDFGAAYTKMTSLGARWS</sequence>
<keyword evidence="5" id="KW-0349">Heme</keyword>
<evidence type="ECO:0000259" key="9">
    <source>
        <dbReference type="PROSITE" id="PS50873"/>
    </source>
</evidence>
<dbReference type="PROSITE" id="PS00436">
    <property type="entry name" value="PEROXIDASE_2"/>
    <property type="match status" value="1"/>
</dbReference>
<dbReference type="PRINTS" id="PR00458">
    <property type="entry name" value="PEROXIDASE"/>
</dbReference>
<organism evidence="10 11">
    <name type="scientific">Coccomyxa viridis</name>
    <dbReference type="NCBI Taxonomy" id="1274662"/>
    <lineage>
        <taxon>Eukaryota</taxon>
        <taxon>Viridiplantae</taxon>
        <taxon>Chlorophyta</taxon>
        <taxon>core chlorophytes</taxon>
        <taxon>Trebouxiophyceae</taxon>
        <taxon>Trebouxiophyceae incertae sedis</taxon>
        <taxon>Coccomyxaceae</taxon>
        <taxon>Coccomyxa</taxon>
    </lineage>
</organism>
<dbReference type="Gene3D" id="1.10.520.10">
    <property type="match status" value="1"/>
</dbReference>
<name>A0ABP1FWM2_9CHLO</name>
<dbReference type="PANTHER" id="PTHR31356:SF8">
    <property type="entry name" value="L-ASCORBATE PEROXIDASE 6-RELATED"/>
    <property type="match status" value="1"/>
</dbReference>
<feature type="domain" description="Plant heme peroxidase family profile" evidence="9">
    <location>
        <begin position="119"/>
        <end position="336"/>
    </location>
</feature>
<comment type="similarity">
    <text evidence="2">Belongs to the peroxidase family. Ascorbate peroxidase subfamily.</text>
</comment>
<reference evidence="10 11" key="1">
    <citation type="submission" date="2024-06" db="EMBL/GenBank/DDBJ databases">
        <authorList>
            <person name="Kraege A."/>
            <person name="Thomma B."/>
        </authorList>
    </citation>
    <scope>NUCLEOTIDE SEQUENCE [LARGE SCALE GENOMIC DNA]</scope>
</reference>
<evidence type="ECO:0000256" key="7">
    <source>
        <dbReference type="ARBA" id="ARBA00023002"/>
    </source>
</evidence>
<comment type="cofactor">
    <cofactor evidence="1">
        <name>heme b</name>
        <dbReference type="ChEBI" id="CHEBI:60344"/>
    </cofactor>
</comment>
<evidence type="ECO:0000256" key="4">
    <source>
        <dbReference type="ARBA" id="ARBA00022559"/>
    </source>
</evidence>
<evidence type="ECO:0000256" key="2">
    <source>
        <dbReference type="ARBA" id="ARBA00006873"/>
    </source>
</evidence>
<dbReference type="Proteomes" id="UP001497392">
    <property type="component" value="Unassembled WGS sequence"/>
</dbReference>
<keyword evidence="4" id="KW-0575">Peroxidase</keyword>
<dbReference type="InterPro" id="IPR002207">
    <property type="entry name" value="Peroxidase_I"/>
</dbReference>
<proteinExistence type="inferred from homology"/>
<evidence type="ECO:0000313" key="10">
    <source>
        <dbReference type="EMBL" id="CAL5224281.1"/>
    </source>
</evidence>
<accession>A0ABP1FWM2</accession>